<dbReference type="InterPro" id="IPR050158">
    <property type="entry name" value="Ubiquitin_ubiquitin-like"/>
</dbReference>
<dbReference type="AlphaFoldDB" id="A0A3B6ESZ2"/>
<dbReference type="InterPro" id="IPR029071">
    <property type="entry name" value="Ubiquitin-like_domsf"/>
</dbReference>
<feature type="domain" description="Ubiquitin-like" evidence="2">
    <location>
        <begin position="1"/>
        <end position="76"/>
    </location>
</feature>
<dbReference type="PaxDb" id="4565-Traes_3AL_F1C79F0A5.1"/>
<dbReference type="InterPro" id="IPR000626">
    <property type="entry name" value="Ubiquitin-like_dom"/>
</dbReference>
<reference evidence="3" key="2">
    <citation type="submission" date="2018-10" db="UniProtKB">
        <authorList>
            <consortium name="EnsemblPlants"/>
        </authorList>
    </citation>
    <scope>IDENTIFICATION</scope>
</reference>
<organism evidence="3">
    <name type="scientific">Triticum aestivum</name>
    <name type="common">Wheat</name>
    <dbReference type="NCBI Taxonomy" id="4565"/>
    <lineage>
        <taxon>Eukaryota</taxon>
        <taxon>Viridiplantae</taxon>
        <taxon>Streptophyta</taxon>
        <taxon>Embryophyta</taxon>
        <taxon>Tracheophyta</taxon>
        <taxon>Spermatophyta</taxon>
        <taxon>Magnoliopsida</taxon>
        <taxon>Liliopsida</taxon>
        <taxon>Poales</taxon>
        <taxon>Poaceae</taxon>
        <taxon>BOP clade</taxon>
        <taxon>Pooideae</taxon>
        <taxon>Triticodae</taxon>
        <taxon>Triticeae</taxon>
        <taxon>Triticinae</taxon>
        <taxon>Triticum</taxon>
    </lineage>
</organism>
<evidence type="ECO:0000313" key="4">
    <source>
        <dbReference type="Proteomes" id="UP000019116"/>
    </source>
</evidence>
<proteinExistence type="predicted"/>
<keyword evidence="4" id="KW-1185">Reference proteome</keyword>
<evidence type="ECO:0000256" key="1">
    <source>
        <dbReference type="ARBA" id="ARBA00022499"/>
    </source>
</evidence>
<dbReference type="OrthoDB" id="428577at2759"/>
<dbReference type="Gramene" id="TraesKAR3A01G0457210.1">
    <property type="protein sequence ID" value="cds.TraesKAR3A01G0457210.1"/>
    <property type="gene ID" value="TraesKAR3A01G0457210"/>
</dbReference>
<dbReference type="PRINTS" id="PR00348">
    <property type="entry name" value="UBIQUITIN"/>
</dbReference>
<dbReference type="Gramene" id="TraesCS3A03G1184900.1">
    <property type="protein sequence ID" value="TraesCS3A03G1184900.1.CDS1"/>
    <property type="gene ID" value="TraesCS3A03G1184900"/>
</dbReference>
<dbReference type="STRING" id="4565.A0A3B6ESZ2"/>
<protein>
    <recommendedName>
        <fullName evidence="2">Ubiquitin-like domain-containing protein</fullName>
    </recommendedName>
</protein>
<keyword evidence="1" id="KW-1017">Isopeptide bond</keyword>
<dbReference type="GO" id="GO:0003729">
    <property type="term" value="F:mRNA binding"/>
    <property type="evidence" value="ECO:0007669"/>
    <property type="project" value="UniProtKB-ARBA"/>
</dbReference>
<name>A0A3B6ESZ2_WHEAT</name>
<dbReference type="Gramene" id="TraesROB_scaffold_028668_01G000100.1">
    <property type="protein sequence ID" value="TraesROB_scaffold_028668_01G000100.1"/>
    <property type="gene ID" value="TraesROB_scaffold_028668_01G000100"/>
</dbReference>
<dbReference type="OMA" id="GGWLPEK"/>
<dbReference type="Gramene" id="TraesCS3A02G503900.1">
    <property type="protein sequence ID" value="TraesCS3A02G503900.1.cds1"/>
    <property type="gene ID" value="TraesCS3A02G503900"/>
</dbReference>
<dbReference type="Gramene" id="TraesWEE_scaffold_013298_01G000100.1">
    <property type="protein sequence ID" value="TraesWEE_scaffold_013298_01G000100.1"/>
    <property type="gene ID" value="TraesWEE_scaffold_013298_01G000100"/>
</dbReference>
<sequence length="76" mass="8914">MQVFVRTLDGKTITLWVGSLDTVGSVKVKMYEMKYDPFPKQQRLIFQGKQLEDGRTLADYSIHRECTLHLMLRQHS</sequence>
<dbReference type="Gene3D" id="3.10.20.90">
    <property type="entry name" value="Phosphatidylinositol 3-kinase Catalytic Subunit, Chain A, domain 1"/>
    <property type="match status" value="1"/>
</dbReference>
<dbReference type="PROSITE" id="PS50053">
    <property type="entry name" value="UBIQUITIN_2"/>
    <property type="match status" value="1"/>
</dbReference>
<dbReference type="SMR" id="A0A3B6ESZ2"/>
<dbReference type="Proteomes" id="UP000019116">
    <property type="component" value="Chromosome 3A"/>
</dbReference>
<dbReference type="Pfam" id="PF00240">
    <property type="entry name" value="ubiquitin"/>
    <property type="match status" value="1"/>
</dbReference>
<evidence type="ECO:0000259" key="2">
    <source>
        <dbReference type="PROSITE" id="PS50053"/>
    </source>
</evidence>
<dbReference type="SUPFAM" id="SSF54236">
    <property type="entry name" value="Ubiquitin-like"/>
    <property type="match status" value="1"/>
</dbReference>
<reference evidence="3" key="1">
    <citation type="submission" date="2018-08" db="EMBL/GenBank/DDBJ databases">
        <authorList>
            <person name="Rossello M."/>
        </authorList>
    </citation>
    <scope>NUCLEOTIDE SEQUENCE [LARGE SCALE GENOMIC DNA]</scope>
    <source>
        <strain evidence="3">cv. Chinese Spring</strain>
    </source>
</reference>
<accession>A0A3B6ESZ2</accession>
<dbReference type="PANTHER" id="PTHR10666">
    <property type="entry name" value="UBIQUITIN"/>
    <property type="match status" value="1"/>
</dbReference>
<dbReference type="InterPro" id="IPR019956">
    <property type="entry name" value="Ubiquitin_dom"/>
</dbReference>
<evidence type="ECO:0000313" key="3">
    <source>
        <dbReference type="EnsemblPlants" id="TraesCS3A02G503900.1.cds1"/>
    </source>
</evidence>
<dbReference type="EnsemblPlants" id="TraesCS3A02G503900.1">
    <property type="protein sequence ID" value="TraesCS3A02G503900.1.cds1"/>
    <property type="gene ID" value="TraesCS3A02G503900"/>
</dbReference>
<dbReference type="Gramene" id="TraesRN3A0101212900.1">
    <property type="protein sequence ID" value="TraesRN3A0101212900.1"/>
    <property type="gene ID" value="TraesRN3A0101212900"/>
</dbReference>
<dbReference type="SMART" id="SM00213">
    <property type="entry name" value="UBQ"/>
    <property type="match status" value="1"/>
</dbReference>
<dbReference type="FunFam" id="3.10.20.90:FF:000222">
    <property type="entry name" value="Polyubiquitin 5"/>
    <property type="match status" value="1"/>
</dbReference>
<dbReference type="Gramene" id="TraesCAD_scaffold_029014_01G000100.1">
    <property type="protein sequence ID" value="TraesCAD_scaffold_029014_01G000100.1"/>
    <property type="gene ID" value="TraesCAD_scaffold_029014_01G000100"/>
</dbReference>